<dbReference type="InterPro" id="IPR046821">
    <property type="entry name" value="PDDEXK_11"/>
</dbReference>
<gene>
    <name evidence="3" type="ORF">AZ468_25040</name>
    <name evidence="2" type="ORF">OPW20_19870</name>
</gene>
<dbReference type="OrthoDB" id="5879094at2"/>
<reference evidence="2" key="2">
    <citation type="submission" date="2022-11" db="EMBL/GenBank/DDBJ databases">
        <title>Role of the vibriolysin VemA secreted by the emergent pathogen Vibrio europaeus in the colonization of Manila clam mucus.</title>
        <authorList>
            <person name="Martinez C."/>
            <person name="Rodriguez S."/>
            <person name="Vences A."/>
            <person name="Barja J.L."/>
            <person name="Toranzo A.E."/>
            <person name="Dubert J."/>
        </authorList>
    </citation>
    <scope>NUCLEOTIDE SEQUENCE</scope>
    <source>
        <strain evidence="2">3454</strain>
    </source>
</reference>
<dbReference type="EMBL" id="JAPFIT010000022">
    <property type="protein sequence ID" value="MDC5742335.1"/>
    <property type="molecule type" value="Genomic_DNA"/>
</dbReference>
<keyword evidence="3" id="KW-0614">Plasmid</keyword>
<dbReference type="AlphaFoldDB" id="A0A178J4R5"/>
<dbReference type="RefSeq" id="WP_069665515.1">
    <property type="nucleotide sequence ID" value="NZ_CM004621.1"/>
</dbReference>
<protein>
    <recommendedName>
        <fullName evidence="1">PD-(D/E)XK nuclease domain-containing protein</fullName>
    </recommendedName>
</protein>
<evidence type="ECO:0000313" key="5">
    <source>
        <dbReference type="Proteomes" id="UP001150001"/>
    </source>
</evidence>
<dbReference type="GeneID" id="78074027"/>
<dbReference type="Proteomes" id="UP000094761">
    <property type="component" value="Plasmid p57_like"/>
</dbReference>
<name>A0A178J4R5_9VIBR</name>
<dbReference type="Proteomes" id="UP001150001">
    <property type="component" value="Unassembled WGS sequence"/>
</dbReference>
<geneLocation type="plasmid" evidence="3 4">
    <name>p57_like</name>
</geneLocation>
<reference evidence="3 4" key="1">
    <citation type="submission" date="2016-03" db="EMBL/GenBank/DDBJ databases">
        <title>Draft genome sequence of the Vibrio tubiashii subs. europaeus.</title>
        <authorList>
            <person name="Spinard E."/>
            <person name="Dubert J."/>
            <person name="Nelson D.R."/>
            <person name="Barja J.L."/>
        </authorList>
    </citation>
    <scope>NUCLEOTIDE SEQUENCE [LARGE SCALE GENOMIC DNA]</scope>
    <source>
        <strain evidence="4">PP-638</strain>
        <strain evidence="3">PP2-638</strain>
        <plasmid evidence="3">p57_like</plasmid>
        <plasmid evidence="4">Plasmid p57_like</plasmid>
    </source>
</reference>
<proteinExistence type="predicted"/>
<dbReference type="EMBL" id="LUAX01000009">
    <property type="protein sequence ID" value="OAM96639.1"/>
    <property type="molecule type" value="Genomic_DNA"/>
</dbReference>
<organism evidence="3 4">
    <name type="scientific">Vibrio europaeus</name>
    <dbReference type="NCBI Taxonomy" id="300876"/>
    <lineage>
        <taxon>Bacteria</taxon>
        <taxon>Pseudomonadati</taxon>
        <taxon>Pseudomonadota</taxon>
        <taxon>Gammaproteobacteria</taxon>
        <taxon>Vibrionales</taxon>
        <taxon>Vibrionaceae</taxon>
        <taxon>Vibrio</taxon>
        <taxon>Vibrio oreintalis group</taxon>
    </lineage>
</organism>
<evidence type="ECO:0000313" key="4">
    <source>
        <dbReference type="Proteomes" id="UP000094761"/>
    </source>
</evidence>
<feature type="domain" description="PD-(D/E)XK nuclease" evidence="1">
    <location>
        <begin position="9"/>
        <end position="130"/>
    </location>
</feature>
<accession>A0A178J4R5</accession>
<dbReference type="Pfam" id="PF20472">
    <property type="entry name" value="PDDEXK_11"/>
    <property type="match status" value="1"/>
</dbReference>
<comment type="caution">
    <text evidence="3">The sequence shown here is derived from an EMBL/GenBank/DDBJ whole genome shotgun (WGS) entry which is preliminary data.</text>
</comment>
<sequence length="137" mass="15528">MARTELVKDIECIVEGMGFEKSDSREPNTYQRNVSYPSIIEDKQDRAHFLLHTGQGAIQIAAKWQEVNGTTIEKLGHTVLDAANTNFEHYIVVCGGDKLVTRAINYLNDHRHIAPKLRSMEAHELEDFLSTYLDAVN</sequence>
<keyword evidence="5" id="KW-1185">Reference proteome</keyword>
<evidence type="ECO:0000313" key="2">
    <source>
        <dbReference type="EMBL" id="MDC5742335.1"/>
    </source>
</evidence>
<evidence type="ECO:0000259" key="1">
    <source>
        <dbReference type="Pfam" id="PF20472"/>
    </source>
</evidence>
<evidence type="ECO:0000313" key="3">
    <source>
        <dbReference type="EMBL" id="OAM96639.1"/>
    </source>
</evidence>